<dbReference type="GO" id="GO:0009307">
    <property type="term" value="P:DNA restriction-modification system"/>
    <property type="evidence" value="ECO:0007669"/>
    <property type="project" value="UniProtKB-KW"/>
</dbReference>
<evidence type="ECO:0000256" key="1">
    <source>
        <dbReference type="ARBA" id="ARBA00022747"/>
    </source>
</evidence>
<keyword evidence="2" id="KW-0238">DNA-binding</keyword>
<reference evidence="3 4" key="1">
    <citation type="submission" date="2020-07" db="EMBL/GenBank/DDBJ databases">
        <title>Complete Genome Sequence of an acetic acid bacterium, Acetobacter aceti JCM20276.</title>
        <authorList>
            <person name="Hirose Y."/>
            <person name="Mihara H."/>
        </authorList>
    </citation>
    <scope>NUCLEOTIDE SEQUENCE [LARGE SCALE GENOMIC DNA]</scope>
    <source>
        <strain evidence="3 4">JCM20276</strain>
    </source>
</reference>
<accession>A0A6S6PTB3</accession>
<evidence type="ECO:0008006" key="5">
    <source>
        <dbReference type="Google" id="ProtNLM"/>
    </source>
</evidence>
<gene>
    <name evidence="3" type="ORF">AAJCM20276_29580</name>
</gene>
<dbReference type="AlphaFoldDB" id="A0A6S6PTB3"/>
<dbReference type="REBASE" id="430857">
    <property type="entry name" value="S1.Aac20276ORF29570P"/>
</dbReference>
<dbReference type="InterPro" id="IPR044946">
    <property type="entry name" value="Restrct_endonuc_typeI_TRD_sf"/>
</dbReference>
<protein>
    <recommendedName>
        <fullName evidence="5">Type I restriction modification DNA specificity domain-containing protein</fullName>
    </recommendedName>
</protein>
<keyword evidence="1" id="KW-0680">Restriction system</keyword>
<organism evidence="3 4">
    <name type="scientific">Acetobacter aceti</name>
    <dbReference type="NCBI Taxonomy" id="435"/>
    <lineage>
        <taxon>Bacteria</taxon>
        <taxon>Pseudomonadati</taxon>
        <taxon>Pseudomonadota</taxon>
        <taxon>Alphaproteobacteria</taxon>
        <taxon>Acetobacterales</taxon>
        <taxon>Acetobacteraceae</taxon>
        <taxon>Acetobacter</taxon>
        <taxon>Acetobacter subgen. Acetobacter</taxon>
    </lineage>
</organism>
<evidence type="ECO:0000256" key="2">
    <source>
        <dbReference type="ARBA" id="ARBA00023125"/>
    </source>
</evidence>
<dbReference type="Proteomes" id="UP000515220">
    <property type="component" value="Chromosome"/>
</dbReference>
<name>A0A6S6PTB3_ACEAC</name>
<evidence type="ECO:0000313" key="3">
    <source>
        <dbReference type="EMBL" id="BCI68334.1"/>
    </source>
</evidence>
<sequence length="127" mass="13950">MLPEGWKSVPLAEICSSPVSYGIVQTGEHIPGGIPCLRVIDIAKKEINLNECIRTSDTINSQYKRTLLNEGDIVLALRGEIGLAKIMDQRHVGANITRGLATACRQLSRMMIEANWTAARKVDFSLS</sequence>
<proteinExistence type="predicted"/>
<evidence type="ECO:0000313" key="4">
    <source>
        <dbReference type="Proteomes" id="UP000515220"/>
    </source>
</evidence>
<dbReference type="EMBL" id="AP023326">
    <property type="protein sequence ID" value="BCI68334.1"/>
    <property type="molecule type" value="Genomic_DNA"/>
</dbReference>
<dbReference type="Gene3D" id="3.90.220.20">
    <property type="entry name" value="DNA methylase specificity domains"/>
    <property type="match status" value="1"/>
</dbReference>
<dbReference type="GO" id="GO:0003677">
    <property type="term" value="F:DNA binding"/>
    <property type="evidence" value="ECO:0007669"/>
    <property type="project" value="UniProtKB-KW"/>
</dbReference>
<dbReference type="SUPFAM" id="SSF116734">
    <property type="entry name" value="DNA methylase specificity domain"/>
    <property type="match status" value="1"/>
</dbReference>